<dbReference type="OrthoDB" id="5885738at2"/>
<protein>
    <submittedName>
        <fullName evidence="1">Mu phage uncharacterized protein</fullName>
    </submittedName>
</protein>
<dbReference type="EMBL" id="AE014299">
    <property type="protein sequence ID" value="AAN55711.2"/>
    <property type="molecule type" value="Genomic_DNA"/>
</dbReference>
<sequence>MLINNENKTEQLAALVAQAGGARKAEQLIESVRGAAPSKSAIDRAIKGGGTEYNIKCMIDDLTIALSNLQNESGL</sequence>
<evidence type="ECO:0000313" key="1">
    <source>
        <dbReference type="EMBL" id="AAN55711.2"/>
    </source>
</evidence>
<dbReference type="Proteomes" id="UP000008186">
    <property type="component" value="Chromosome"/>
</dbReference>
<reference evidence="1 2" key="1">
    <citation type="journal article" date="2002" name="Nat. Biotechnol.">
        <title>Genome sequence of the dissimilatory metal ion-reducing bacterium Shewanella oneidensis.</title>
        <authorList>
            <person name="Heidelberg J.F."/>
            <person name="Paulsen I.T."/>
            <person name="Nelson K.E."/>
            <person name="Gaidos E.J."/>
            <person name="Nelson W.C."/>
            <person name="Read T.D."/>
            <person name="Eisen J.A."/>
            <person name="Seshadri R."/>
            <person name="Ward N."/>
            <person name="Methe B."/>
            <person name="Clayton R.A."/>
            <person name="Meyer T."/>
            <person name="Tsapin A."/>
            <person name="Scott J."/>
            <person name="Beanan M."/>
            <person name="Brinkac L."/>
            <person name="Daugherty S."/>
            <person name="DeBoy R.T."/>
            <person name="Dodson R.J."/>
            <person name="Durkin A.S."/>
            <person name="Haft D.H."/>
            <person name="Kolonay J.F."/>
            <person name="Madupu R."/>
            <person name="Peterson J.D."/>
            <person name="Umayam L.A."/>
            <person name="White O."/>
            <person name="Wolf A.M."/>
            <person name="Vamathevan J."/>
            <person name="Weidman J."/>
            <person name="Impraim M."/>
            <person name="Lee K."/>
            <person name="Berry K."/>
            <person name="Lee C."/>
            <person name="Mueller J."/>
            <person name="Khouri H."/>
            <person name="Gill J."/>
            <person name="Utterback T.R."/>
            <person name="McDonald L.A."/>
            <person name="Feldblyum T.V."/>
            <person name="Smith H.O."/>
            <person name="Venter J.C."/>
            <person name="Nealson K.H."/>
            <person name="Fraser C.M."/>
        </authorList>
    </citation>
    <scope>NUCLEOTIDE SEQUENCE [LARGE SCALE GENOMIC DNA]</scope>
    <source>
        <strain evidence="2">ATCC 700550 / JCM 31522 / CIP 106686 / LMG 19005 / NCIMB 14063 / MR-1</strain>
    </source>
</reference>
<dbReference type="KEGG" id="son:SO_2683"/>
<reference evidence="1 2" key="3">
    <citation type="journal article" date="2008" name="Appl. Environ. Microbiol.">
        <title>Identification of mobile elements and pseudogenes in the Shewanella oneidensis MR-1 genome.</title>
        <authorList>
            <person name="Romine M.F."/>
            <person name="Carlson T.S."/>
            <person name="Norbeck A.D."/>
            <person name="McCue L.A."/>
            <person name="Lipton M.S."/>
        </authorList>
    </citation>
    <scope>NUCLEOTIDE SEQUENCE [LARGE SCALE GENOMIC DNA]</scope>
    <source>
        <strain evidence="2">ATCC 700550 / JCM 31522 / CIP 106686 / LMG 19005 / NCIMB 14063 / MR-1</strain>
    </source>
</reference>
<organism evidence="1 2">
    <name type="scientific">Shewanella oneidensis (strain ATCC 700550 / JCM 31522 / CIP 106686 / LMG 19005 / NCIMB 14063 / MR-1)</name>
    <dbReference type="NCBI Taxonomy" id="211586"/>
    <lineage>
        <taxon>Bacteria</taxon>
        <taxon>Pseudomonadati</taxon>
        <taxon>Pseudomonadota</taxon>
        <taxon>Gammaproteobacteria</taxon>
        <taxon>Alteromonadales</taxon>
        <taxon>Shewanellaceae</taxon>
        <taxon>Shewanella</taxon>
    </lineage>
</organism>
<evidence type="ECO:0000313" key="2">
    <source>
        <dbReference type="Proteomes" id="UP000008186"/>
    </source>
</evidence>
<reference evidence="1 2" key="4">
    <citation type="journal article" date="2011" name="BMC Genomics">
        <title>Genome-wide protein localization prediction strategies for gram negative bacteria.</title>
        <authorList>
            <person name="Romine M.F."/>
        </authorList>
    </citation>
    <scope>NUCLEOTIDE SEQUENCE [LARGE SCALE GENOMIC DNA]</scope>
    <source>
        <strain evidence="2">ATCC 700550 / JCM 31522 / CIP 106686 / LMG 19005 / NCIMB 14063 / MR-1</strain>
    </source>
</reference>
<dbReference type="HOGENOM" id="CLU_2669023_0_0_6"/>
<dbReference type="PaxDb" id="211586-SO_2683"/>
<dbReference type="PATRIC" id="fig|211586.12.peg.2585"/>
<dbReference type="RefSeq" id="WP_011072630.1">
    <property type="nucleotide sequence ID" value="NC_004347.2"/>
</dbReference>
<gene>
    <name evidence="1" type="ordered locus">SO_2683</name>
</gene>
<accession>Q8EDR0</accession>
<reference evidence="1 2" key="2">
    <citation type="journal article" date="2005" name="Proteomics">
        <title>Global detection and characterization of hypothetical proteins in Shewanella oneidensis MR-1 using LC-MS based proteomics.</title>
        <authorList>
            <person name="Elias D.A."/>
            <person name="Monroe M.E."/>
            <person name="Marshall M.J."/>
            <person name="Romine M.F."/>
            <person name="Belieav A.S."/>
            <person name="Fredrickson J.K."/>
            <person name="Anderson G.A."/>
            <person name="Smith R.D."/>
            <person name="Lipton M.S."/>
        </authorList>
    </citation>
    <scope>NUCLEOTIDE SEQUENCE [LARGE SCALE GENOMIC DNA]</scope>
    <source>
        <strain evidence="2">ATCC 700550 / JCM 31522 / CIP 106686 / LMG 19005 / NCIMB 14063 / MR-1</strain>
    </source>
</reference>
<dbReference type="BioCyc" id="SONE211586:G1GMP-2468-MONOMER"/>
<dbReference type="STRING" id="211586.SO_2683"/>
<dbReference type="AlphaFoldDB" id="Q8EDR0"/>
<proteinExistence type="predicted"/>
<keyword evidence="2" id="KW-1185">Reference proteome</keyword>
<name>Q8EDR0_SHEON</name>